<dbReference type="SUPFAM" id="SSF53187">
    <property type="entry name" value="Zn-dependent exopeptidases"/>
    <property type="match status" value="2"/>
</dbReference>
<keyword evidence="13" id="KW-1015">Disulfide bond</keyword>
<dbReference type="InterPro" id="IPR057247">
    <property type="entry name" value="CARBOXYPEPT_ZN_2"/>
</dbReference>
<name>N1RZB1_FUSC4</name>
<evidence type="ECO:0000256" key="5">
    <source>
        <dbReference type="ARBA" id="ARBA00022525"/>
    </source>
</evidence>
<evidence type="ECO:0000256" key="14">
    <source>
        <dbReference type="ARBA" id="ARBA00081330"/>
    </source>
</evidence>
<dbReference type="PANTHER" id="PTHR11705:SF143">
    <property type="entry name" value="SLL0236 PROTEIN"/>
    <property type="match status" value="1"/>
</dbReference>
<dbReference type="PROSITE" id="PS00133">
    <property type="entry name" value="CARBOXYPEPT_ZN_2"/>
    <property type="match status" value="2"/>
</dbReference>
<dbReference type="PANTHER" id="PTHR11705">
    <property type="entry name" value="PROTEASE FAMILY M14 CARBOXYPEPTIDASE A,B"/>
    <property type="match status" value="1"/>
</dbReference>
<dbReference type="Gene3D" id="3.40.630.10">
    <property type="entry name" value="Zn peptidases"/>
    <property type="match status" value="2"/>
</dbReference>
<evidence type="ECO:0000256" key="11">
    <source>
        <dbReference type="ARBA" id="ARBA00023026"/>
    </source>
</evidence>
<dbReference type="GO" id="GO:0006508">
    <property type="term" value="P:proteolysis"/>
    <property type="evidence" value="ECO:0007669"/>
    <property type="project" value="UniProtKB-KW"/>
</dbReference>
<keyword evidence="6" id="KW-0121">Carboxypeptidase</keyword>
<dbReference type="STRING" id="1229665.N1RZB1"/>
<evidence type="ECO:0000259" key="17">
    <source>
        <dbReference type="PROSITE" id="PS52035"/>
    </source>
</evidence>
<feature type="domain" description="Peptidase M14" evidence="17">
    <location>
        <begin position="532"/>
        <end position="836"/>
    </location>
</feature>
<evidence type="ECO:0000256" key="4">
    <source>
        <dbReference type="ARBA" id="ARBA00005988"/>
    </source>
</evidence>
<dbReference type="Pfam" id="PF00246">
    <property type="entry name" value="Peptidase_M14"/>
    <property type="match status" value="2"/>
</dbReference>
<evidence type="ECO:0000313" key="19">
    <source>
        <dbReference type="Proteomes" id="UP000016929"/>
    </source>
</evidence>
<feature type="chain" id="PRO_5004111595" description="Carboxypeptidase M14A" evidence="16">
    <location>
        <begin position="18"/>
        <end position="836"/>
    </location>
</feature>
<keyword evidence="10" id="KW-0862">Zinc</keyword>
<evidence type="ECO:0000256" key="8">
    <source>
        <dbReference type="ARBA" id="ARBA00022723"/>
    </source>
</evidence>
<dbReference type="InterPro" id="IPR000834">
    <property type="entry name" value="Peptidase_M14"/>
</dbReference>
<comment type="function">
    <text evidence="2">Extracellular metalloprotease that contributes to pathogenicity.</text>
</comment>
<dbReference type="PRINTS" id="PR00765">
    <property type="entry name" value="CRBOXYPTASEA"/>
</dbReference>
<keyword evidence="19" id="KW-1185">Reference proteome</keyword>
<reference evidence="19" key="1">
    <citation type="submission" date="2012-09" db="EMBL/GenBank/DDBJ databases">
        <title>Genome sequencing and comparative transcriptomics of race 1 and race 4 of banana pathogen: Fusarium oxysporum f. sp. cubense.</title>
        <authorList>
            <person name="Fang X."/>
            <person name="Huang J."/>
        </authorList>
    </citation>
    <scope>NUCLEOTIDE SEQUENCE [LARGE SCALE GENOMIC DNA]</scope>
    <source>
        <strain evidence="19">race 4</strain>
    </source>
</reference>
<evidence type="ECO:0000256" key="15">
    <source>
        <dbReference type="PROSITE-ProRule" id="PRU01379"/>
    </source>
</evidence>
<keyword evidence="7" id="KW-0645">Protease</keyword>
<dbReference type="Proteomes" id="UP000016929">
    <property type="component" value="Unassembled WGS sequence"/>
</dbReference>
<gene>
    <name evidence="18" type="ORF">FOC4_g10009661</name>
</gene>
<keyword evidence="12" id="KW-0482">Metalloprotease</keyword>
<protein>
    <recommendedName>
        <fullName evidence="14">Carboxypeptidase M14A</fullName>
    </recommendedName>
</protein>
<evidence type="ECO:0000256" key="1">
    <source>
        <dbReference type="ARBA" id="ARBA00001947"/>
    </source>
</evidence>
<evidence type="ECO:0000256" key="13">
    <source>
        <dbReference type="ARBA" id="ARBA00023157"/>
    </source>
</evidence>
<evidence type="ECO:0000313" key="18">
    <source>
        <dbReference type="EMBL" id="EMT71164.1"/>
    </source>
</evidence>
<dbReference type="GO" id="GO:0008270">
    <property type="term" value="F:zinc ion binding"/>
    <property type="evidence" value="ECO:0007669"/>
    <property type="project" value="InterPro"/>
</dbReference>
<feature type="signal peptide" evidence="16">
    <location>
        <begin position="1"/>
        <end position="17"/>
    </location>
</feature>
<sequence length="836" mass="93788">MLFSILYAGLLLPIVAAKVSYDGWKAFSITARPSDKDILSLLKSIDHVSLSCGQNHDVFEVAIPPGQLDAFKRLGLKTAVVSDNMGAEIAQEGSFGLYQATAKRPGANAKLPDKSYFKSYHSFEQHLQFLSDLQASFPKNSEVFTAGMTVQNREIQGIHLWGKGDKGRNPAIVWHANSHAREWISGMTVEYMAWRLVQGYQNKDRLVRDTLNNYDFYIIPIANPDGFVYTITDDRLWRKNRQKRAGQKCIGTDLNRNWPHEWDIPGGSSTDTCNETYRGMKAGDTPENKALVKHTKSVAQKNGIKSYIDFHSFSQLILLPYGYTCDTNITDIKEQMELAGSVADAIKQVNDLNFYYGPTCQTIYQTSGGSSDWVYDVAGAELAWGMELRPQRLRGNGFVLPPKQIVESGEEIWAGMSILYAGLLLPIVAAKVSYDGWKAFSITARPSDKDILSLLKSIDHVSLSCGQNHDVFEVAIPPGQLDAFKRLGLKTAVVSDNMGAEIAQEGSFGLYQATAKRPGANAKLPDKSYFKSYHSFEQHLQFLSDLQASFPKNSEVFTAGMTVQNREIQGIHLWGKGDKGRNPAIVWHANSHAREWISGMTVEYMAWRLVQGYQNKDRLVRDTLNNYDFYIIPIANPDGFVYTITDDRLWRKNRQKRAGQKCIGTDLNRNWPHEWDIPGGSSTDTCNETYRGMKAGDTPENKALVKHTKSVAQKNGIKSYIDFHSFSQLILLPYGYTCDTNITDIKEQMELAGSVADAIKQVNDLNFYYGPTCQTIYQTSGGSSDWVYDVAGAELAWGMELRPQRLRGNGFVLPPKQIVESGEEIWAGMRYLFENF</sequence>
<evidence type="ECO:0000256" key="16">
    <source>
        <dbReference type="SAM" id="SignalP"/>
    </source>
</evidence>
<keyword evidence="5" id="KW-0964">Secreted</keyword>
<proteinExistence type="inferred from homology"/>
<dbReference type="GO" id="GO:0005576">
    <property type="term" value="C:extracellular region"/>
    <property type="evidence" value="ECO:0007669"/>
    <property type="project" value="UniProtKB-SubCell"/>
</dbReference>
<evidence type="ECO:0000256" key="7">
    <source>
        <dbReference type="ARBA" id="ARBA00022670"/>
    </source>
</evidence>
<reference evidence="19" key="2">
    <citation type="journal article" date="2014" name="PLoS ONE">
        <title>Genome and Transcriptome Analysis of the Fungal Pathogen Fusarium oxysporum f. sp. cubense Causing Banana Vascular Wilt Disease.</title>
        <authorList>
            <person name="Guo L."/>
            <person name="Han L."/>
            <person name="Yang L."/>
            <person name="Zeng H."/>
            <person name="Fan D."/>
            <person name="Zhu Y."/>
            <person name="Feng Y."/>
            <person name="Wang G."/>
            <person name="Peng C."/>
            <person name="Jiang X."/>
            <person name="Zhou D."/>
            <person name="Ni P."/>
            <person name="Liang C."/>
            <person name="Liu L."/>
            <person name="Wang J."/>
            <person name="Mao C."/>
            <person name="Fang X."/>
            <person name="Peng M."/>
            <person name="Huang J."/>
        </authorList>
    </citation>
    <scope>NUCLEOTIDE SEQUENCE [LARGE SCALE GENOMIC DNA]</scope>
    <source>
        <strain evidence="19">race 4</strain>
    </source>
</reference>
<dbReference type="OrthoDB" id="3626597at2759"/>
<feature type="active site" description="Proton donor/acceptor" evidence="15">
    <location>
        <position position="800"/>
    </location>
</feature>
<comment type="cofactor">
    <cofactor evidence="1">
        <name>Zn(2+)</name>
        <dbReference type="ChEBI" id="CHEBI:29105"/>
    </cofactor>
</comment>
<keyword evidence="16" id="KW-0732">Signal</keyword>
<evidence type="ECO:0000256" key="10">
    <source>
        <dbReference type="ARBA" id="ARBA00022833"/>
    </source>
</evidence>
<dbReference type="HOGENOM" id="CLU_339808_0_0_1"/>
<dbReference type="AlphaFoldDB" id="N1RZB1"/>
<evidence type="ECO:0000256" key="12">
    <source>
        <dbReference type="ARBA" id="ARBA00023049"/>
    </source>
</evidence>
<keyword evidence="9" id="KW-0378">Hydrolase</keyword>
<dbReference type="FunFam" id="3.40.630.10:FF:000040">
    <property type="entry name" value="zinc carboxypeptidase"/>
    <property type="match status" value="2"/>
</dbReference>
<comment type="subcellular location">
    <subcellularLocation>
        <location evidence="3">Secreted</location>
    </subcellularLocation>
</comment>
<keyword evidence="8" id="KW-0479">Metal-binding</keyword>
<dbReference type="EMBL" id="KB726307">
    <property type="protein sequence ID" value="EMT71164.1"/>
    <property type="molecule type" value="Genomic_DNA"/>
</dbReference>
<accession>N1RZB1</accession>
<evidence type="ECO:0000256" key="3">
    <source>
        <dbReference type="ARBA" id="ARBA00004613"/>
    </source>
</evidence>
<comment type="similarity">
    <text evidence="4 15">Belongs to the peptidase M14 family.</text>
</comment>
<evidence type="ECO:0000256" key="6">
    <source>
        <dbReference type="ARBA" id="ARBA00022645"/>
    </source>
</evidence>
<feature type="domain" description="Peptidase M14" evidence="17">
    <location>
        <begin position="119"/>
        <end position="423"/>
    </location>
</feature>
<evidence type="ECO:0000256" key="2">
    <source>
        <dbReference type="ARBA" id="ARBA00003091"/>
    </source>
</evidence>
<keyword evidence="11" id="KW-0843">Virulence</keyword>
<dbReference type="SMART" id="SM00631">
    <property type="entry name" value="Zn_pept"/>
    <property type="match status" value="2"/>
</dbReference>
<feature type="active site" description="Proton donor/acceptor" evidence="15">
    <location>
        <position position="387"/>
    </location>
</feature>
<organism evidence="18 19">
    <name type="scientific">Fusarium oxysporum f. sp. cubense (strain race 4)</name>
    <name type="common">Panama disease fungus</name>
    <dbReference type="NCBI Taxonomy" id="2502994"/>
    <lineage>
        <taxon>Eukaryota</taxon>
        <taxon>Fungi</taxon>
        <taxon>Dikarya</taxon>
        <taxon>Ascomycota</taxon>
        <taxon>Pezizomycotina</taxon>
        <taxon>Sordariomycetes</taxon>
        <taxon>Hypocreomycetidae</taxon>
        <taxon>Hypocreales</taxon>
        <taxon>Nectriaceae</taxon>
        <taxon>Fusarium</taxon>
        <taxon>Fusarium oxysporum species complex</taxon>
    </lineage>
</organism>
<dbReference type="PROSITE" id="PS52035">
    <property type="entry name" value="PEPTIDASE_M14"/>
    <property type="match status" value="2"/>
</dbReference>
<evidence type="ECO:0000256" key="9">
    <source>
        <dbReference type="ARBA" id="ARBA00022801"/>
    </source>
</evidence>
<dbReference type="GO" id="GO:0004181">
    <property type="term" value="F:metallocarboxypeptidase activity"/>
    <property type="evidence" value="ECO:0007669"/>
    <property type="project" value="InterPro"/>
</dbReference>
<dbReference type="CDD" id="cd03860">
    <property type="entry name" value="M14_CP_A-B_like"/>
    <property type="match status" value="2"/>
</dbReference>